<accession>A0A6A6X9T3</accession>
<protein>
    <submittedName>
        <fullName evidence="2">Uncharacterized protein</fullName>
    </submittedName>
</protein>
<dbReference type="AlphaFoldDB" id="A0A6A6X9T3"/>
<organism evidence="2 3">
    <name type="scientific">Melanomma pulvis-pyrius CBS 109.77</name>
    <dbReference type="NCBI Taxonomy" id="1314802"/>
    <lineage>
        <taxon>Eukaryota</taxon>
        <taxon>Fungi</taxon>
        <taxon>Dikarya</taxon>
        <taxon>Ascomycota</taxon>
        <taxon>Pezizomycotina</taxon>
        <taxon>Dothideomycetes</taxon>
        <taxon>Pleosporomycetidae</taxon>
        <taxon>Pleosporales</taxon>
        <taxon>Melanommataceae</taxon>
        <taxon>Melanomma</taxon>
    </lineage>
</organism>
<sequence length="121" mass="13920">MASQRRKKNGMIPPIEDRGLRFHFHYDKHLDLHRRQQTACPATIFARSRELATLFCQPTPHSSARRNLARNRHPLLFQSYHNTPSVQGCPPPNNTVKPTVQLPPHPPQLPTRKLLPNSLPE</sequence>
<dbReference type="Proteomes" id="UP000799757">
    <property type="component" value="Unassembled WGS sequence"/>
</dbReference>
<reference evidence="2" key="1">
    <citation type="journal article" date="2020" name="Stud. Mycol.">
        <title>101 Dothideomycetes genomes: a test case for predicting lifestyles and emergence of pathogens.</title>
        <authorList>
            <person name="Haridas S."/>
            <person name="Albert R."/>
            <person name="Binder M."/>
            <person name="Bloem J."/>
            <person name="Labutti K."/>
            <person name="Salamov A."/>
            <person name="Andreopoulos B."/>
            <person name="Baker S."/>
            <person name="Barry K."/>
            <person name="Bills G."/>
            <person name="Bluhm B."/>
            <person name="Cannon C."/>
            <person name="Castanera R."/>
            <person name="Culley D."/>
            <person name="Daum C."/>
            <person name="Ezra D."/>
            <person name="Gonzalez J."/>
            <person name="Henrissat B."/>
            <person name="Kuo A."/>
            <person name="Liang C."/>
            <person name="Lipzen A."/>
            <person name="Lutzoni F."/>
            <person name="Magnuson J."/>
            <person name="Mondo S."/>
            <person name="Nolan M."/>
            <person name="Ohm R."/>
            <person name="Pangilinan J."/>
            <person name="Park H.-J."/>
            <person name="Ramirez L."/>
            <person name="Alfaro M."/>
            <person name="Sun H."/>
            <person name="Tritt A."/>
            <person name="Yoshinaga Y."/>
            <person name="Zwiers L.-H."/>
            <person name="Turgeon B."/>
            <person name="Goodwin S."/>
            <person name="Spatafora J."/>
            <person name="Crous P."/>
            <person name="Grigoriev I."/>
        </authorList>
    </citation>
    <scope>NUCLEOTIDE SEQUENCE</scope>
    <source>
        <strain evidence="2">CBS 109.77</strain>
    </source>
</reference>
<evidence type="ECO:0000313" key="2">
    <source>
        <dbReference type="EMBL" id="KAF2792695.1"/>
    </source>
</evidence>
<dbReference type="EMBL" id="MU001958">
    <property type="protein sequence ID" value="KAF2792695.1"/>
    <property type="molecule type" value="Genomic_DNA"/>
</dbReference>
<feature type="region of interest" description="Disordered" evidence="1">
    <location>
        <begin position="84"/>
        <end position="121"/>
    </location>
</feature>
<gene>
    <name evidence="2" type="ORF">K505DRAFT_325982</name>
</gene>
<evidence type="ECO:0000256" key="1">
    <source>
        <dbReference type="SAM" id="MobiDB-lite"/>
    </source>
</evidence>
<keyword evidence="3" id="KW-1185">Reference proteome</keyword>
<evidence type="ECO:0000313" key="3">
    <source>
        <dbReference type="Proteomes" id="UP000799757"/>
    </source>
</evidence>
<name>A0A6A6X9T3_9PLEO</name>
<proteinExistence type="predicted"/>